<accession>A0A8J8SB14</accession>
<keyword evidence="2" id="KW-1185">Reference proteome</keyword>
<dbReference type="KEGG" id="vgu:HYG85_02625"/>
<dbReference type="PANTHER" id="PTHR35788">
    <property type="entry name" value="EXPORTED PROTEIN-RELATED"/>
    <property type="match status" value="1"/>
</dbReference>
<dbReference type="InterPro" id="IPR052913">
    <property type="entry name" value="Glycopeptide_resist_protein"/>
</dbReference>
<evidence type="ECO:0000313" key="1">
    <source>
        <dbReference type="EMBL" id="QUH27866.1"/>
    </source>
</evidence>
<dbReference type="PANTHER" id="PTHR35788:SF1">
    <property type="entry name" value="EXPORTED PROTEIN"/>
    <property type="match status" value="1"/>
</dbReference>
<sequence>MFGKQKNGMKFLRTRLFLDNLKSFIKGWLLKFTNMKIGNQESISEWHLISEYKIDINWREELGEVNHSRIHNMSLGADTINGTLLKPGKVFSLRKILGEATIQKGYAQGPVFRNGKTTYTTGGGLCLDSSVLFNAVLYGNLKILEKYNHSTDLWGEDRFVDLGRDATYVYGRKDLKFQNNTNSDIVINMGVSKEDLYIWCKILSRDQVVTKVRVEKNILNELLPEDSENIEFVKGWEVITNRYSQLDDGEMLTYSKKEIYKPFVKGIS</sequence>
<dbReference type="RefSeq" id="WP_212692165.1">
    <property type="nucleotide sequence ID" value="NZ_CP058561.1"/>
</dbReference>
<reference evidence="1 2" key="1">
    <citation type="submission" date="2020-07" db="EMBL/GenBank/DDBJ databases">
        <title>Vallitalea guaymasensis genome.</title>
        <authorList>
            <person name="Postec A."/>
        </authorList>
    </citation>
    <scope>NUCLEOTIDE SEQUENCE [LARGE SCALE GENOMIC DNA]</scope>
    <source>
        <strain evidence="1 2">Ra1766G1</strain>
    </source>
</reference>
<dbReference type="InterPro" id="IPR007391">
    <property type="entry name" value="Vancomycin_resist_VanW"/>
</dbReference>
<dbReference type="EMBL" id="CP058561">
    <property type="protein sequence ID" value="QUH27866.1"/>
    <property type="molecule type" value="Genomic_DNA"/>
</dbReference>
<evidence type="ECO:0000313" key="2">
    <source>
        <dbReference type="Proteomes" id="UP000677305"/>
    </source>
</evidence>
<name>A0A8J8SB14_9FIRM</name>
<gene>
    <name evidence="1" type="ORF">HYG85_02625</name>
</gene>
<proteinExistence type="predicted"/>
<protein>
    <submittedName>
        <fullName evidence="1">VanW family protein</fullName>
    </submittedName>
</protein>
<dbReference type="Proteomes" id="UP000677305">
    <property type="component" value="Chromosome"/>
</dbReference>
<dbReference type="Pfam" id="PF04294">
    <property type="entry name" value="VanW"/>
    <property type="match status" value="1"/>
</dbReference>
<dbReference type="AlphaFoldDB" id="A0A8J8SB14"/>
<organism evidence="1 2">
    <name type="scientific">Vallitalea guaymasensis</name>
    <dbReference type="NCBI Taxonomy" id="1185412"/>
    <lineage>
        <taxon>Bacteria</taxon>
        <taxon>Bacillati</taxon>
        <taxon>Bacillota</taxon>
        <taxon>Clostridia</taxon>
        <taxon>Lachnospirales</taxon>
        <taxon>Vallitaleaceae</taxon>
        <taxon>Vallitalea</taxon>
    </lineage>
</organism>